<proteinExistence type="predicted"/>
<reference evidence="5" key="1">
    <citation type="submission" date="2017-02" db="EMBL/GenBank/DDBJ databases">
        <authorList>
            <person name="Varghese N."/>
            <person name="Submissions S."/>
        </authorList>
    </citation>
    <scope>NUCLEOTIDE SEQUENCE [LARGE SCALE GENOMIC DNA]</scope>
    <source>
        <strain evidence="5">DSM 3072</strain>
    </source>
</reference>
<keyword evidence="1" id="KW-0175">Coiled coil</keyword>
<sequence length="328" mass="36854">MIRKTLYLCFGIVVAAFVSLNACSSNMTANAQENDNEQNELELKRLREQKSVWESDLADKSRFTLNLKLNAQERSLARSHARSVTTNLKNNNFYVHYLLTKLKEANIPLEMAAIPLVESGLNPHVHNKGAHGAWQYVRSTGYSLGLRRSRGYDGIYDFFASTDAGVKYLNRLYSDLGDWQLVVLAYNQGEYGVKRAISNAQKKGIAEPTADDIVVSRTARTYLTRFKAYSDILKNPQAYGVTLPNIKNRTPFRKVEVAGKVNSLHEAARLSGASLDILKKLNSGYTSDRIDPSRGLLVPIEHADEFEKAIYGRSAEKYTEDIPLKIKN</sequence>
<name>A0A1T4V496_9GAMM</name>
<feature type="coiled-coil region" evidence="1">
    <location>
        <begin position="29"/>
        <end position="56"/>
    </location>
</feature>
<feature type="domain" description="Transglycosylase SLT" evidence="3">
    <location>
        <begin position="105"/>
        <end position="206"/>
    </location>
</feature>
<dbReference type="RefSeq" id="WP_078928295.1">
    <property type="nucleotide sequence ID" value="NZ_FUXX01000008.1"/>
</dbReference>
<evidence type="ECO:0000313" key="4">
    <source>
        <dbReference type="EMBL" id="SKA59809.1"/>
    </source>
</evidence>
<dbReference type="CDD" id="cd16894">
    <property type="entry name" value="MltD-like"/>
    <property type="match status" value="1"/>
</dbReference>
<dbReference type="Pfam" id="PF01464">
    <property type="entry name" value="SLT"/>
    <property type="match status" value="1"/>
</dbReference>
<gene>
    <name evidence="4" type="ORF">SAMN02745213_00752</name>
</gene>
<dbReference type="AlphaFoldDB" id="A0A1T4V496"/>
<dbReference type="Proteomes" id="UP000242432">
    <property type="component" value="Unassembled WGS sequence"/>
</dbReference>
<evidence type="ECO:0000313" key="5">
    <source>
        <dbReference type="Proteomes" id="UP000242432"/>
    </source>
</evidence>
<accession>A0A1T4V496</accession>
<dbReference type="InterPro" id="IPR023346">
    <property type="entry name" value="Lysozyme-like_dom_sf"/>
</dbReference>
<organism evidence="4 5">
    <name type="scientific">Succinivibrio dextrinosolvens DSM 3072</name>
    <dbReference type="NCBI Taxonomy" id="1123324"/>
    <lineage>
        <taxon>Bacteria</taxon>
        <taxon>Pseudomonadati</taxon>
        <taxon>Pseudomonadota</taxon>
        <taxon>Gammaproteobacteria</taxon>
        <taxon>Aeromonadales</taxon>
        <taxon>Succinivibrionaceae</taxon>
        <taxon>Succinivibrio</taxon>
    </lineage>
</organism>
<dbReference type="InterPro" id="IPR008258">
    <property type="entry name" value="Transglycosylase_SLT_dom_1"/>
</dbReference>
<keyword evidence="5" id="KW-1185">Reference proteome</keyword>
<dbReference type="STRING" id="83771.SAMN02910357_00524"/>
<feature type="chain" id="PRO_5012188333" evidence="2">
    <location>
        <begin position="32"/>
        <end position="328"/>
    </location>
</feature>
<dbReference type="SUPFAM" id="SSF53955">
    <property type="entry name" value="Lysozyme-like"/>
    <property type="match status" value="1"/>
</dbReference>
<feature type="signal peptide" evidence="2">
    <location>
        <begin position="1"/>
        <end position="31"/>
    </location>
</feature>
<evidence type="ECO:0000256" key="2">
    <source>
        <dbReference type="SAM" id="SignalP"/>
    </source>
</evidence>
<evidence type="ECO:0000256" key="1">
    <source>
        <dbReference type="SAM" id="Coils"/>
    </source>
</evidence>
<dbReference type="EMBL" id="FUXX01000008">
    <property type="protein sequence ID" value="SKA59809.1"/>
    <property type="molecule type" value="Genomic_DNA"/>
</dbReference>
<protein>
    <submittedName>
        <fullName evidence="4">Membrane-bound lytic murein transglycosylase D</fullName>
    </submittedName>
</protein>
<keyword evidence="2" id="KW-0732">Signal</keyword>
<dbReference type="Gene3D" id="1.10.530.10">
    <property type="match status" value="1"/>
</dbReference>
<evidence type="ECO:0000259" key="3">
    <source>
        <dbReference type="Pfam" id="PF01464"/>
    </source>
</evidence>